<evidence type="ECO:0000256" key="1">
    <source>
        <dbReference type="SAM" id="MobiDB-lite"/>
    </source>
</evidence>
<sequence>MSQSLTPAGSLYRQLKESRETQTNSKTEEIKRKKDGASKAELLFDNTLRQAQSVLLNQHRLGVATPSKTLEPSIRGWQAVQPKATSSAIHPYQSGVWAGPAPPSSAPLCWS</sequence>
<name>A0A4Z2J3M4_9TELE</name>
<evidence type="ECO:0000313" key="2">
    <source>
        <dbReference type="EMBL" id="TNN84042.1"/>
    </source>
</evidence>
<feature type="region of interest" description="Disordered" evidence="1">
    <location>
        <begin position="1"/>
        <end position="37"/>
    </location>
</feature>
<comment type="caution">
    <text evidence="2">The sequence shown here is derived from an EMBL/GenBank/DDBJ whole genome shotgun (WGS) entry which is preliminary data.</text>
</comment>
<dbReference type="AlphaFoldDB" id="A0A4Z2J3M4"/>
<dbReference type="Proteomes" id="UP000314294">
    <property type="component" value="Unassembled WGS sequence"/>
</dbReference>
<keyword evidence="3" id="KW-1185">Reference proteome</keyword>
<protein>
    <submittedName>
        <fullName evidence="2">Uncharacterized protein</fullName>
    </submittedName>
</protein>
<reference evidence="2 3" key="1">
    <citation type="submission" date="2019-03" db="EMBL/GenBank/DDBJ databases">
        <title>First draft genome of Liparis tanakae, snailfish: a comprehensive survey of snailfish specific genes.</title>
        <authorList>
            <person name="Kim W."/>
            <person name="Song I."/>
            <person name="Jeong J.-H."/>
            <person name="Kim D."/>
            <person name="Kim S."/>
            <person name="Ryu S."/>
            <person name="Song J.Y."/>
            <person name="Lee S.K."/>
        </authorList>
    </citation>
    <scope>NUCLEOTIDE SEQUENCE [LARGE SCALE GENOMIC DNA]</scope>
    <source>
        <tissue evidence="2">Muscle</tissue>
    </source>
</reference>
<accession>A0A4Z2J3M4</accession>
<evidence type="ECO:0000313" key="3">
    <source>
        <dbReference type="Proteomes" id="UP000314294"/>
    </source>
</evidence>
<gene>
    <name evidence="2" type="ORF">EYF80_005648</name>
</gene>
<feature type="compositionally biased region" description="Basic and acidic residues" evidence="1">
    <location>
        <begin position="14"/>
        <end position="37"/>
    </location>
</feature>
<dbReference type="EMBL" id="SRLO01000029">
    <property type="protein sequence ID" value="TNN84042.1"/>
    <property type="molecule type" value="Genomic_DNA"/>
</dbReference>
<organism evidence="2 3">
    <name type="scientific">Liparis tanakae</name>
    <name type="common">Tanaka's snailfish</name>
    <dbReference type="NCBI Taxonomy" id="230148"/>
    <lineage>
        <taxon>Eukaryota</taxon>
        <taxon>Metazoa</taxon>
        <taxon>Chordata</taxon>
        <taxon>Craniata</taxon>
        <taxon>Vertebrata</taxon>
        <taxon>Euteleostomi</taxon>
        <taxon>Actinopterygii</taxon>
        <taxon>Neopterygii</taxon>
        <taxon>Teleostei</taxon>
        <taxon>Neoteleostei</taxon>
        <taxon>Acanthomorphata</taxon>
        <taxon>Eupercaria</taxon>
        <taxon>Perciformes</taxon>
        <taxon>Cottioidei</taxon>
        <taxon>Cottales</taxon>
        <taxon>Liparidae</taxon>
        <taxon>Liparis</taxon>
    </lineage>
</organism>
<proteinExistence type="predicted"/>